<protein>
    <submittedName>
        <fullName evidence="1">Uncharacterized protein</fullName>
    </submittedName>
</protein>
<accession>J9G0N1</accession>
<gene>
    <name evidence="1" type="ORF">EVA_11101</name>
</gene>
<organism evidence="1">
    <name type="scientific">gut metagenome</name>
    <dbReference type="NCBI Taxonomy" id="749906"/>
    <lineage>
        <taxon>unclassified sequences</taxon>
        <taxon>metagenomes</taxon>
        <taxon>organismal metagenomes</taxon>
    </lineage>
</organism>
<reference evidence="1" key="1">
    <citation type="journal article" date="2012" name="PLoS ONE">
        <title>Gene sets for utilization of primary and secondary nutrition supplies in the distal gut of endangered iberian lynx.</title>
        <authorList>
            <person name="Alcaide M."/>
            <person name="Messina E."/>
            <person name="Richter M."/>
            <person name="Bargiela R."/>
            <person name="Peplies J."/>
            <person name="Huws S.A."/>
            <person name="Newbold C.J."/>
            <person name="Golyshin P.N."/>
            <person name="Simon M.A."/>
            <person name="Lopez G."/>
            <person name="Yakimov M.M."/>
            <person name="Ferrer M."/>
        </authorList>
    </citation>
    <scope>NUCLEOTIDE SEQUENCE</scope>
</reference>
<name>J9G0N1_9ZZZZ</name>
<comment type="caution">
    <text evidence="1">The sequence shown here is derived from an EMBL/GenBank/DDBJ whole genome shotgun (WGS) entry which is preliminary data.</text>
</comment>
<evidence type="ECO:0000313" key="1">
    <source>
        <dbReference type="EMBL" id="EJX00792.1"/>
    </source>
</evidence>
<dbReference type="EMBL" id="AMCI01003221">
    <property type="protein sequence ID" value="EJX00792.1"/>
    <property type="molecule type" value="Genomic_DNA"/>
</dbReference>
<proteinExistence type="predicted"/>
<sequence>MSKAKTPLALINCVPLSNASPSLLINLTGSQPNSSSTLMASRFCPL</sequence>
<dbReference type="AlphaFoldDB" id="J9G0N1"/>